<gene>
    <name evidence="6" type="ORF">NTJ_00436</name>
</gene>
<dbReference type="SUPFAM" id="SSF48403">
    <property type="entry name" value="Ankyrin repeat"/>
    <property type="match status" value="1"/>
</dbReference>
<dbReference type="InterPro" id="IPR011333">
    <property type="entry name" value="SKP1/BTB/POZ_sf"/>
</dbReference>
<protein>
    <submittedName>
        <fullName evidence="6">BTB/POZ domain</fullName>
    </submittedName>
</protein>
<evidence type="ECO:0000256" key="4">
    <source>
        <dbReference type="SAM" id="MobiDB-lite"/>
    </source>
</evidence>
<evidence type="ECO:0000259" key="5">
    <source>
        <dbReference type="PROSITE" id="PS50097"/>
    </source>
</evidence>
<dbReference type="PANTHER" id="PTHR22872">
    <property type="entry name" value="BTK-BINDING PROTEIN-RELATED"/>
    <property type="match status" value="1"/>
</dbReference>
<feature type="domain" description="BTB" evidence="5">
    <location>
        <begin position="728"/>
        <end position="794"/>
    </location>
</feature>
<dbReference type="PROSITE" id="PS50097">
    <property type="entry name" value="BTB"/>
    <property type="match status" value="2"/>
</dbReference>
<dbReference type="EMBL" id="AP028909">
    <property type="protein sequence ID" value="BES87631.1"/>
    <property type="molecule type" value="Genomic_DNA"/>
</dbReference>
<proteinExistence type="predicted"/>
<evidence type="ECO:0000313" key="7">
    <source>
        <dbReference type="Proteomes" id="UP001307889"/>
    </source>
</evidence>
<name>A0ABN7A9S3_9HEMI</name>
<dbReference type="InterPro" id="IPR002110">
    <property type="entry name" value="Ankyrin_rpt"/>
</dbReference>
<dbReference type="Gene3D" id="3.30.710.10">
    <property type="entry name" value="Potassium Channel Kv1.1, Chain A"/>
    <property type="match status" value="2"/>
</dbReference>
<dbReference type="InterPro" id="IPR000210">
    <property type="entry name" value="BTB/POZ_dom"/>
</dbReference>
<accession>A0ABN7A9S3</accession>
<dbReference type="SUPFAM" id="SSF54695">
    <property type="entry name" value="POZ domain"/>
    <property type="match status" value="2"/>
</dbReference>
<dbReference type="Pfam" id="PF00415">
    <property type="entry name" value="RCC1"/>
    <property type="match status" value="2"/>
</dbReference>
<feature type="region of interest" description="Disordered" evidence="4">
    <location>
        <begin position="695"/>
        <end position="717"/>
    </location>
</feature>
<evidence type="ECO:0000313" key="6">
    <source>
        <dbReference type="EMBL" id="BES87631.1"/>
    </source>
</evidence>
<evidence type="ECO:0000256" key="1">
    <source>
        <dbReference type="ARBA" id="ARBA00022737"/>
    </source>
</evidence>
<sequence>MLPRSSRRSGHQDQTVHKNAKETNPVAVEVKAANAHRASSIPLKIAWDCTESCRAETHATQIAAVISKKNLNDHLVAYYLLRTCRRFSRISDSLGKTALHFAAACGRLELCQWLVTKAGANLNAKDHESGYTPLHVAIFHGNLDVAVRLIELGAGLDTADNEYLPPLSLLAVDVADETNCQPSRHCETEVYVCGSNLNYTLGVGTDDSKKTPEVLECFRRNAISIKQVCMEDFHTVFVSNCGQVYVCGHGQGGRLGIGNEKPLLVPTQLRTKGEPCLSAAAGLNHTLLLLTNGEVLSCGLNDCHQLGISPYAECCPSLRYVNITKTRQFGQITDVRASKYHSVFVTSRAIFACGLNAGQLGGLNHHLDFFTIPEKVAEIKNERDSIACVATSLGSICFSTLTDIYVIHQFKTRKIMRCNDRIIRIDMYGGHLSSGVKNVESGDDLMVVWLTAKGIVHVWHEKRGVSLCSLSPNRILRVCDITLRFDTLFIVSYYGEAFSGKLKMKDSGFIATEKVAKSNQLPYGCNVNMERLPNIYRALSIAIDPKGRNVAVIQRHPHDWLKSYDSSLSCEISNQMRIFLEQANEFDSLHDVLFVAGSLKMAAHRFVLLSRGCSYAKVSQNVIIVPSDIPALAFKALLTYLYCGSPIALSCIDHEESSLNIADSIGDVTRAADFLGCTAFAVMLQKYVRLNSKDTNRNDQCQSPSADAESPSPSPSLGFSREDYPELQNVEVVCEDRVIFKAHKCILAARMEYFNHMFTSGWAEASGKAVMQYSSKIVEWILDFLYTGELPKSFNCDDLDYIIKLLIASDQYLIDDLKDTCAQLLSRFTSLKNCAMILQLAITYNVVRLKNWVGQFILHNLCAVIQNRSLELLDDALLQTLTRDWKERGRNREICTFFDAPPDDEVVFAALEICGVDDPSTFPSVQDEVPERRPKPAPVAKKRPTPKKSNTAPSPPSTGMYLESGVFPMEFGSPDSPSSSAIERNTFTATEFPSLSASFQSKIPPTKFSPNEPRRVYPPKLSQKQRKKLSAEFDEKLQLNSENNPPKQPRGWMKIAEPQNDPVDLSLSSVEESPRHQDRGPNMVEIIATEQERRNNWKKMTSKPFYLTEMEDTAIFALTEFYCAGTNFDERITIERVVTQNVAEPTWMPSGRISSV</sequence>
<feature type="region of interest" description="Disordered" evidence="4">
    <location>
        <begin position="1"/>
        <end position="23"/>
    </location>
</feature>
<feature type="repeat" description="ANK" evidence="2">
    <location>
        <begin position="94"/>
        <end position="127"/>
    </location>
</feature>
<keyword evidence="2" id="KW-0040">ANK repeat</keyword>
<keyword evidence="7" id="KW-1185">Reference proteome</keyword>
<dbReference type="PROSITE" id="PS00626">
    <property type="entry name" value="RCC1_2"/>
    <property type="match status" value="1"/>
</dbReference>
<feature type="region of interest" description="Disordered" evidence="4">
    <location>
        <begin position="998"/>
        <end position="1055"/>
    </location>
</feature>
<dbReference type="PANTHER" id="PTHR22872:SF2">
    <property type="entry name" value="INHIBITOR OF BRUTON TYROSINE KINASE"/>
    <property type="match status" value="1"/>
</dbReference>
<organism evidence="6 7">
    <name type="scientific">Nesidiocoris tenuis</name>
    <dbReference type="NCBI Taxonomy" id="355587"/>
    <lineage>
        <taxon>Eukaryota</taxon>
        <taxon>Metazoa</taxon>
        <taxon>Ecdysozoa</taxon>
        <taxon>Arthropoda</taxon>
        <taxon>Hexapoda</taxon>
        <taxon>Insecta</taxon>
        <taxon>Pterygota</taxon>
        <taxon>Neoptera</taxon>
        <taxon>Paraneoptera</taxon>
        <taxon>Hemiptera</taxon>
        <taxon>Heteroptera</taxon>
        <taxon>Panheteroptera</taxon>
        <taxon>Cimicomorpha</taxon>
        <taxon>Miridae</taxon>
        <taxon>Dicyphina</taxon>
        <taxon>Nesidiocoris</taxon>
    </lineage>
</organism>
<dbReference type="SUPFAM" id="SSF50985">
    <property type="entry name" value="RCC1/BLIP-II"/>
    <property type="match status" value="1"/>
</dbReference>
<feature type="region of interest" description="Disordered" evidence="4">
    <location>
        <begin position="922"/>
        <end position="981"/>
    </location>
</feature>
<feature type="domain" description="BTB" evidence="5">
    <location>
        <begin position="590"/>
        <end position="644"/>
    </location>
</feature>
<keyword evidence="1" id="KW-0677">Repeat</keyword>
<feature type="compositionally biased region" description="Basic and acidic residues" evidence="4">
    <location>
        <begin position="10"/>
        <end position="21"/>
    </location>
</feature>
<dbReference type="PROSITE" id="PS50088">
    <property type="entry name" value="ANK_REPEAT"/>
    <property type="match status" value="2"/>
</dbReference>
<feature type="repeat" description="RCC1" evidence="3">
    <location>
        <begin position="242"/>
        <end position="292"/>
    </location>
</feature>
<dbReference type="PROSITE" id="PS50297">
    <property type="entry name" value="ANK_REP_REGION"/>
    <property type="match status" value="2"/>
</dbReference>
<dbReference type="PROSITE" id="PS50012">
    <property type="entry name" value="RCC1_3"/>
    <property type="match status" value="1"/>
</dbReference>
<dbReference type="InterPro" id="IPR051625">
    <property type="entry name" value="Signaling_Regulatory_Domain"/>
</dbReference>
<evidence type="ECO:0000256" key="2">
    <source>
        <dbReference type="PROSITE-ProRule" id="PRU00023"/>
    </source>
</evidence>
<dbReference type="SMART" id="SM00248">
    <property type="entry name" value="ANK"/>
    <property type="match status" value="2"/>
</dbReference>
<dbReference type="Pfam" id="PF00651">
    <property type="entry name" value="BTB"/>
    <property type="match status" value="1"/>
</dbReference>
<dbReference type="SMART" id="SM00225">
    <property type="entry name" value="BTB"/>
    <property type="match status" value="2"/>
</dbReference>
<reference evidence="6 7" key="1">
    <citation type="submission" date="2023-09" db="EMBL/GenBank/DDBJ databases">
        <title>Nesidiocoris tenuis whole genome shotgun sequence.</title>
        <authorList>
            <person name="Shibata T."/>
            <person name="Shimoda M."/>
            <person name="Kobayashi T."/>
            <person name="Uehara T."/>
        </authorList>
    </citation>
    <scope>NUCLEOTIDE SEQUENCE [LARGE SCALE GENOMIC DNA]</scope>
    <source>
        <strain evidence="6 7">Japan</strain>
    </source>
</reference>
<dbReference type="Proteomes" id="UP001307889">
    <property type="component" value="Chromosome 1"/>
</dbReference>
<dbReference type="InterPro" id="IPR000408">
    <property type="entry name" value="Reg_chr_condens"/>
</dbReference>
<evidence type="ECO:0000256" key="3">
    <source>
        <dbReference type="PROSITE-ProRule" id="PRU00235"/>
    </source>
</evidence>
<dbReference type="InterPro" id="IPR036770">
    <property type="entry name" value="Ankyrin_rpt-contain_sf"/>
</dbReference>
<dbReference type="Gene3D" id="2.130.10.30">
    <property type="entry name" value="Regulator of chromosome condensation 1/beta-lactamase-inhibitor protein II"/>
    <property type="match status" value="1"/>
</dbReference>
<feature type="repeat" description="ANK" evidence="2">
    <location>
        <begin position="129"/>
        <end position="161"/>
    </location>
</feature>
<dbReference type="Pfam" id="PF12796">
    <property type="entry name" value="Ank_2"/>
    <property type="match status" value="1"/>
</dbReference>
<dbReference type="InterPro" id="IPR009091">
    <property type="entry name" value="RCC1/BLIP-II"/>
</dbReference>
<dbReference type="Gene3D" id="1.25.40.20">
    <property type="entry name" value="Ankyrin repeat-containing domain"/>
    <property type="match status" value="1"/>
</dbReference>